<proteinExistence type="predicted"/>
<evidence type="ECO:0000256" key="1">
    <source>
        <dbReference type="ARBA" id="ARBA00023015"/>
    </source>
</evidence>
<accession>A0A645H7X7</accession>
<evidence type="ECO:0000256" key="3">
    <source>
        <dbReference type="ARBA" id="ARBA00023163"/>
    </source>
</evidence>
<dbReference type="InterPro" id="IPR010982">
    <property type="entry name" value="Lambda_DNA-bd_dom_sf"/>
</dbReference>
<dbReference type="InterPro" id="IPR001387">
    <property type="entry name" value="Cro/C1-type_HTH"/>
</dbReference>
<evidence type="ECO:0000259" key="4">
    <source>
        <dbReference type="PROSITE" id="PS50943"/>
    </source>
</evidence>
<dbReference type="CDD" id="cd00093">
    <property type="entry name" value="HTH_XRE"/>
    <property type="match status" value="1"/>
</dbReference>
<reference evidence="5" key="1">
    <citation type="submission" date="2019-08" db="EMBL/GenBank/DDBJ databases">
        <authorList>
            <person name="Kucharzyk K."/>
            <person name="Murdoch R.W."/>
            <person name="Higgins S."/>
            <person name="Loffler F."/>
        </authorList>
    </citation>
    <scope>NUCLEOTIDE SEQUENCE</scope>
</reference>
<dbReference type="PROSITE" id="PS50943">
    <property type="entry name" value="HTH_CROC1"/>
    <property type="match status" value="1"/>
</dbReference>
<dbReference type="InterPro" id="IPR050807">
    <property type="entry name" value="TransReg_Diox_bact_type"/>
</dbReference>
<name>A0A645H7X7_9ZZZZ</name>
<dbReference type="PANTHER" id="PTHR46797">
    <property type="entry name" value="HTH-TYPE TRANSCRIPTIONAL REGULATOR"/>
    <property type="match status" value="1"/>
</dbReference>
<dbReference type="Gene3D" id="1.10.260.40">
    <property type="entry name" value="lambda repressor-like DNA-binding domains"/>
    <property type="match status" value="1"/>
</dbReference>
<evidence type="ECO:0000256" key="2">
    <source>
        <dbReference type="ARBA" id="ARBA00023125"/>
    </source>
</evidence>
<feature type="domain" description="HTH cro/C1-type" evidence="4">
    <location>
        <begin position="13"/>
        <end position="67"/>
    </location>
</feature>
<dbReference type="SUPFAM" id="SSF47413">
    <property type="entry name" value="lambda repressor-like DNA-binding domains"/>
    <property type="match status" value="1"/>
</dbReference>
<evidence type="ECO:0000313" key="5">
    <source>
        <dbReference type="EMBL" id="MPN35137.1"/>
    </source>
</evidence>
<dbReference type="AlphaFoldDB" id="A0A645H7X7"/>
<keyword evidence="3" id="KW-0804">Transcription</keyword>
<dbReference type="EMBL" id="VSSQ01088534">
    <property type="protein sequence ID" value="MPN35137.1"/>
    <property type="molecule type" value="Genomic_DNA"/>
</dbReference>
<organism evidence="5">
    <name type="scientific">bioreactor metagenome</name>
    <dbReference type="NCBI Taxonomy" id="1076179"/>
    <lineage>
        <taxon>unclassified sequences</taxon>
        <taxon>metagenomes</taxon>
        <taxon>ecological metagenomes</taxon>
    </lineage>
</organism>
<sequence>MKYAKLIEFGQNLRAERVRKGLSLDELGELASLNPSHIGKIERAEMNPTLPTIISLLEALKIDFNELIKY</sequence>
<dbReference type="SMART" id="SM00530">
    <property type="entry name" value="HTH_XRE"/>
    <property type="match status" value="1"/>
</dbReference>
<comment type="caution">
    <text evidence="5">The sequence shown here is derived from an EMBL/GenBank/DDBJ whole genome shotgun (WGS) entry which is preliminary data.</text>
</comment>
<keyword evidence="1" id="KW-0805">Transcription regulation</keyword>
<keyword evidence="2" id="KW-0238">DNA-binding</keyword>
<protein>
    <recommendedName>
        <fullName evidence="4">HTH cro/C1-type domain-containing protein</fullName>
    </recommendedName>
</protein>
<dbReference type="Pfam" id="PF01381">
    <property type="entry name" value="HTH_3"/>
    <property type="match status" value="1"/>
</dbReference>
<dbReference type="GO" id="GO:0003700">
    <property type="term" value="F:DNA-binding transcription factor activity"/>
    <property type="evidence" value="ECO:0007669"/>
    <property type="project" value="TreeGrafter"/>
</dbReference>
<gene>
    <name evidence="5" type="ORF">SDC9_182632</name>
</gene>
<dbReference type="PANTHER" id="PTHR46797:SF23">
    <property type="entry name" value="HTH-TYPE TRANSCRIPTIONAL REGULATOR SUTR"/>
    <property type="match status" value="1"/>
</dbReference>
<dbReference type="GO" id="GO:0003677">
    <property type="term" value="F:DNA binding"/>
    <property type="evidence" value="ECO:0007669"/>
    <property type="project" value="UniProtKB-KW"/>
</dbReference>
<dbReference type="GO" id="GO:0005829">
    <property type="term" value="C:cytosol"/>
    <property type="evidence" value="ECO:0007669"/>
    <property type="project" value="TreeGrafter"/>
</dbReference>